<dbReference type="AlphaFoldDB" id="A0A0B6X3C4"/>
<reference evidence="3 4" key="1">
    <citation type="submission" date="2013-12" db="EMBL/GenBank/DDBJ databases">
        <authorList>
            <person name="Stott M."/>
        </authorList>
    </citation>
    <scope>NUCLEOTIDE SEQUENCE [LARGE SCALE GENOMIC DNA]</scope>
    <source>
        <strain evidence="3 4">K22</strain>
    </source>
</reference>
<dbReference type="OrthoDB" id="9813965at2"/>
<dbReference type="PROSITE" id="PS01047">
    <property type="entry name" value="HMA_1"/>
    <property type="match status" value="1"/>
</dbReference>
<evidence type="ECO:0000313" key="3">
    <source>
        <dbReference type="EMBL" id="CDM67009.1"/>
    </source>
</evidence>
<gene>
    <name evidence="3" type="ORF">PYK22_03058</name>
</gene>
<dbReference type="PROSITE" id="PS50846">
    <property type="entry name" value="HMA_2"/>
    <property type="match status" value="1"/>
</dbReference>
<dbReference type="EMBL" id="CBXV010000008">
    <property type="protein sequence ID" value="CDM67009.1"/>
    <property type="molecule type" value="Genomic_DNA"/>
</dbReference>
<dbReference type="FunFam" id="3.30.70.100:FF:000001">
    <property type="entry name" value="ATPase copper transporting beta"/>
    <property type="match status" value="1"/>
</dbReference>
<dbReference type="GO" id="GO:0046872">
    <property type="term" value="F:metal ion binding"/>
    <property type="evidence" value="ECO:0007669"/>
    <property type="project" value="UniProtKB-KW"/>
</dbReference>
<reference evidence="3 4" key="2">
    <citation type="submission" date="2015-01" db="EMBL/GenBank/DDBJ databases">
        <title>Complete genome sequence of Pyrinomonas methylaliphatogenes type strain K22T.</title>
        <authorList>
            <person name="Lee K.C.Y."/>
            <person name="Power J.F."/>
            <person name="Dunfield P.F."/>
            <person name="Morgan X.C."/>
            <person name="Huttenhower C."/>
            <person name="Stott M.B."/>
        </authorList>
    </citation>
    <scope>NUCLEOTIDE SEQUENCE [LARGE SCALE GENOMIC DNA]</scope>
    <source>
        <strain evidence="3 4">K22</strain>
    </source>
</reference>
<dbReference type="InterPro" id="IPR006121">
    <property type="entry name" value="HMA_dom"/>
</dbReference>
<dbReference type="Pfam" id="PF00403">
    <property type="entry name" value="HMA"/>
    <property type="match status" value="1"/>
</dbReference>
<protein>
    <submittedName>
        <fullName evidence="3">Copper chaperone</fullName>
    </submittedName>
</protein>
<keyword evidence="1" id="KW-0479">Metal-binding</keyword>
<dbReference type="CDD" id="cd00371">
    <property type="entry name" value="HMA"/>
    <property type="match status" value="1"/>
</dbReference>
<proteinExistence type="predicted"/>
<name>A0A0B6X3C4_9BACT</name>
<dbReference type="PANTHER" id="PTHR46594">
    <property type="entry name" value="P-TYPE CATION-TRANSPORTING ATPASE"/>
    <property type="match status" value="1"/>
</dbReference>
<sequence length="72" mass="7996">MRVELKIKGMHCESCAADIKETLEETDGVRSAEVSLNDRAAIVEFDERVIQQSALIKKIQDLGYQATVANES</sequence>
<dbReference type="InterPro" id="IPR017969">
    <property type="entry name" value="Heavy-metal-associated_CS"/>
</dbReference>
<accession>A0A0B6X3C4</accession>
<keyword evidence="4" id="KW-1185">Reference proteome</keyword>
<dbReference type="PRINTS" id="PR00942">
    <property type="entry name" value="CUATPASEI"/>
</dbReference>
<dbReference type="Gene3D" id="3.30.70.100">
    <property type="match status" value="1"/>
</dbReference>
<dbReference type="RefSeq" id="WP_041978557.1">
    <property type="nucleotide sequence ID" value="NZ_CBXV010000008.1"/>
</dbReference>
<dbReference type="STRING" id="454194.PYK22_03058"/>
<evidence type="ECO:0000256" key="1">
    <source>
        <dbReference type="ARBA" id="ARBA00022723"/>
    </source>
</evidence>
<evidence type="ECO:0000259" key="2">
    <source>
        <dbReference type="PROSITE" id="PS50846"/>
    </source>
</evidence>
<evidence type="ECO:0000313" key="4">
    <source>
        <dbReference type="Proteomes" id="UP000031518"/>
    </source>
</evidence>
<dbReference type="SUPFAM" id="SSF55008">
    <property type="entry name" value="HMA, heavy metal-associated domain"/>
    <property type="match status" value="1"/>
</dbReference>
<dbReference type="PANTHER" id="PTHR46594:SF4">
    <property type="entry name" value="P-TYPE CATION-TRANSPORTING ATPASE"/>
    <property type="match status" value="1"/>
</dbReference>
<dbReference type="Proteomes" id="UP000031518">
    <property type="component" value="Unassembled WGS sequence"/>
</dbReference>
<dbReference type="InterPro" id="IPR036163">
    <property type="entry name" value="HMA_dom_sf"/>
</dbReference>
<feature type="domain" description="HMA" evidence="2">
    <location>
        <begin position="1"/>
        <end position="67"/>
    </location>
</feature>
<organism evidence="3 4">
    <name type="scientific">Pyrinomonas methylaliphatogenes</name>
    <dbReference type="NCBI Taxonomy" id="454194"/>
    <lineage>
        <taxon>Bacteria</taxon>
        <taxon>Pseudomonadati</taxon>
        <taxon>Acidobacteriota</taxon>
        <taxon>Blastocatellia</taxon>
        <taxon>Blastocatellales</taxon>
        <taxon>Pyrinomonadaceae</taxon>
        <taxon>Pyrinomonas</taxon>
    </lineage>
</organism>